<evidence type="ECO:0000313" key="2">
    <source>
        <dbReference type="Proteomes" id="UP000664369"/>
    </source>
</evidence>
<evidence type="ECO:0000313" key="1">
    <source>
        <dbReference type="EMBL" id="MBO2011496.1"/>
    </source>
</evidence>
<sequence>MYQPTENFNFGMYQGMPIWTVALCDPSYIKWCIKTVESFAIDGFDELRQLPLFDVDRADSFEGTCLLSKLHAEMDKEPARYKCSLPGSFEMTAYLKDKGYEFYLEFFKPYMIRRYEYDESIIELNESRLKAQKNRNASQDLPYDTWEPSEKYTFDDTINDAFEGDSSNYWNID</sequence>
<dbReference type="RefSeq" id="WP_208177184.1">
    <property type="nucleotide sequence ID" value="NZ_JAGETZ010000011.1"/>
</dbReference>
<keyword evidence="2" id="KW-1185">Reference proteome</keyword>
<comment type="caution">
    <text evidence="1">The sequence shown here is derived from an EMBL/GenBank/DDBJ whole genome shotgun (WGS) entry which is preliminary data.</text>
</comment>
<proteinExistence type="predicted"/>
<gene>
    <name evidence="1" type="ORF">J4E00_20695</name>
</gene>
<dbReference type="EMBL" id="JAGETZ010000011">
    <property type="protein sequence ID" value="MBO2011496.1"/>
    <property type="molecule type" value="Genomic_DNA"/>
</dbReference>
<dbReference type="Proteomes" id="UP000664369">
    <property type="component" value="Unassembled WGS sequence"/>
</dbReference>
<accession>A0ABS3QK84</accession>
<organism evidence="1 2">
    <name type="scientific">Hymenobacter negativus</name>
    <dbReference type="NCBI Taxonomy" id="2795026"/>
    <lineage>
        <taxon>Bacteria</taxon>
        <taxon>Pseudomonadati</taxon>
        <taxon>Bacteroidota</taxon>
        <taxon>Cytophagia</taxon>
        <taxon>Cytophagales</taxon>
        <taxon>Hymenobacteraceae</taxon>
        <taxon>Hymenobacter</taxon>
    </lineage>
</organism>
<reference evidence="1 2" key="1">
    <citation type="submission" date="2021-03" db="EMBL/GenBank/DDBJ databases">
        <authorList>
            <person name="Kim M.K."/>
        </authorList>
    </citation>
    <scope>NUCLEOTIDE SEQUENCE [LARGE SCALE GENOMIC DNA]</scope>
    <source>
        <strain evidence="1 2">BT442</strain>
    </source>
</reference>
<protein>
    <submittedName>
        <fullName evidence="1">Uncharacterized protein</fullName>
    </submittedName>
</protein>
<name>A0ABS3QK84_9BACT</name>